<keyword evidence="7 13" id="KW-0819">tRNA processing</keyword>
<feature type="domain" description="YrdC-like" evidence="14">
    <location>
        <begin position="8"/>
        <end position="194"/>
    </location>
</feature>
<dbReference type="InterPro" id="IPR017945">
    <property type="entry name" value="DHBP_synth_RibB-like_a/b_dom"/>
</dbReference>
<comment type="function">
    <text evidence="13">Required for the formation of a threonylcarbamoyl group on adenosine at position 37 (t(6)A37) in tRNAs that read codons beginning with adenine.</text>
</comment>
<dbReference type="InterPro" id="IPR038385">
    <property type="entry name" value="Sua5/YwlC_C"/>
</dbReference>
<dbReference type="GO" id="GO:0061710">
    <property type="term" value="F:L-threonylcarbamoyladenylate synthase"/>
    <property type="evidence" value="ECO:0007669"/>
    <property type="project" value="UniProtKB-EC"/>
</dbReference>
<keyword evidence="16" id="KW-1185">Reference proteome</keyword>
<dbReference type="Pfam" id="PF03481">
    <property type="entry name" value="Sua5_C"/>
    <property type="match status" value="1"/>
</dbReference>
<dbReference type="PANTHER" id="PTHR17490">
    <property type="entry name" value="SUA5"/>
    <property type="match status" value="1"/>
</dbReference>
<evidence type="ECO:0000313" key="15">
    <source>
        <dbReference type="EMBL" id="WFD12305.1"/>
    </source>
</evidence>
<evidence type="ECO:0000256" key="4">
    <source>
        <dbReference type="ARBA" id="ARBA00015492"/>
    </source>
</evidence>
<evidence type="ECO:0000259" key="14">
    <source>
        <dbReference type="PROSITE" id="PS51163"/>
    </source>
</evidence>
<dbReference type="Gene3D" id="3.40.50.11030">
    <property type="entry name" value="Threonylcarbamoyl-AMP synthase, C-terminal domain"/>
    <property type="match status" value="1"/>
</dbReference>
<reference evidence="15 16" key="1">
    <citation type="submission" date="2023-03" db="EMBL/GenBank/DDBJ databases">
        <title>Complete genome sequence of Tepidibacter sp. SWIR-1, isolated from a deep-sea hydrothermal vent.</title>
        <authorList>
            <person name="Li X."/>
        </authorList>
    </citation>
    <scope>NUCLEOTIDE SEQUENCE [LARGE SCALE GENOMIC DNA]</scope>
    <source>
        <strain evidence="15 16">SWIR-1</strain>
    </source>
</reference>
<evidence type="ECO:0000256" key="13">
    <source>
        <dbReference type="PIRNR" id="PIRNR004930"/>
    </source>
</evidence>
<evidence type="ECO:0000256" key="6">
    <source>
        <dbReference type="ARBA" id="ARBA00022679"/>
    </source>
</evidence>
<evidence type="ECO:0000256" key="7">
    <source>
        <dbReference type="ARBA" id="ARBA00022694"/>
    </source>
</evidence>
<keyword evidence="8 13" id="KW-0548">Nucleotidyltransferase</keyword>
<keyword evidence="5 13" id="KW-0963">Cytoplasm</keyword>
<evidence type="ECO:0000256" key="5">
    <source>
        <dbReference type="ARBA" id="ARBA00022490"/>
    </source>
</evidence>
<sequence>MDKDNIDIDKIQEFGKILRDGGTVIFPTETVYGLGADALDENAAKKIYEAKGRPSDNPLIVHIADKKEINKLATDIDERGYKVMDKFWPGPITIVFKKKDIVPAITSGNLDTVAVRMPSHPIALSLIKESGVCVAAPSANISGRPSPTDEDNVYEEMNTRVDGIILGGNSNVGLESTVLDLTGDIPMILRPGGVTLEELSEVLGEVMIDPAILEKNENIIARAPGMKYTHYAPNAEVFIVKKDDGDYVDKINKLVDEKLKEGKKVGIMCINKNKDKYKGEVIGLGDDLDGVAHNLFKTLREMDKKGVDIIYSEEFEKGGIGQAIMNRLTKAAGYKFV</sequence>
<evidence type="ECO:0000256" key="12">
    <source>
        <dbReference type="ARBA" id="ARBA00048366"/>
    </source>
</evidence>
<evidence type="ECO:0000256" key="9">
    <source>
        <dbReference type="ARBA" id="ARBA00022741"/>
    </source>
</evidence>
<evidence type="ECO:0000256" key="10">
    <source>
        <dbReference type="ARBA" id="ARBA00022840"/>
    </source>
</evidence>
<evidence type="ECO:0000256" key="2">
    <source>
        <dbReference type="ARBA" id="ARBA00007663"/>
    </source>
</evidence>
<dbReference type="PANTHER" id="PTHR17490:SF16">
    <property type="entry name" value="THREONYLCARBAMOYL-AMP SYNTHASE"/>
    <property type="match status" value="1"/>
</dbReference>
<dbReference type="InterPro" id="IPR006070">
    <property type="entry name" value="Sua5-like_dom"/>
</dbReference>
<organism evidence="15 16">
    <name type="scientific">Tepidibacter hydrothermalis</name>
    <dbReference type="NCBI Taxonomy" id="3036126"/>
    <lineage>
        <taxon>Bacteria</taxon>
        <taxon>Bacillati</taxon>
        <taxon>Bacillota</taxon>
        <taxon>Clostridia</taxon>
        <taxon>Peptostreptococcales</taxon>
        <taxon>Peptostreptococcaceae</taxon>
        <taxon>Tepidibacter</taxon>
    </lineage>
</organism>
<keyword evidence="10 13" id="KW-0067">ATP-binding</keyword>
<dbReference type="InterPro" id="IPR010923">
    <property type="entry name" value="T(6)A37_SUA5"/>
</dbReference>
<dbReference type="PROSITE" id="PS51163">
    <property type="entry name" value="YRDC"/>
    <property type="match status" value="1"/>
</dbReference>
<dbReference type="Pfam" id="PF01300">
    <property type="entry name" value="Sua5_yciO_yrdC"/>
    <property type="match status" value="1"/>
</dbReference>
<dbReference type="EC" id="2.7.7.87" evidence="3 13"/>
<comment type="catalytic activity">
    <reaction evidence="12 13">
        <text>L-threonine + hydrogencarbonate + ATP = L-threonylcarbamoyladenylate + diphosphate + H2O</text>
        <dbReference type="Rhea" id="RHEA:36407"/>
        <dbReference type="ChEBI" id="CHEBI:15377"/>
        <dbReference type="ChEBI" id="CHEBI:17544"/>
        <dbReference type="ChEBI" id="CHEBI:30616"/>
        <dbReference type="ChEBI" id="CHEBI:33019"/>
        <dbReference type="ChEBI" id="CHEBI:57926"/>
        <dbReference type="ChEBI" id="CHEBI:73682"/>
        <dbReference type="EC" id="2.7.7.87"/>
    </reaction>
</comment>
<dbReference type="InterPro" id="IPR050156">
    <property type="entry name" value="TC-AMP_synthase_SUA5"/>
</dbReference>
<comment type="similarity">
    <text evidence="2 13">Belongs to the SUA5 family.</text>
</comment>
<proteinExistence type="inferred from homology"/>
<dbReference type="InterPro" id="IPR005145">
    <property type="entry name" value="Sua5_C"/>
</dbReference>
<dbReference type="NCBIfam" id="TIGR00057">
    <property type="entry name" value="L-threonylcarbamoyladenylate synthase"/>
    <property type="match status" value="1"/>
</dbReference>
<dbReference type="Gene3D" id="3.90.870.10">
    <property type="entry name" value="DHBP synthase"/>
    <property type="match status" value="1"/>
</dbReference>
<evidence type="ECO:0000313" key="16">
    <source>
        <dbReference type="Proteomes" id="UP001222800"/>
    </source>
</evidence>
<evidence type="ECO:0000256" key="11">
    <source>
        <dbReference type="ARBA" id="ARBA00029774"/>
    </source>
</evidence>
<dbReference type="SUPFAM" id="SSF55821">
    <property type="entry name" value="YrdC/RibB"/>
    <property type="match status" value="1"/>
</dbReference>
<dbReference type="PIRSF" id="PIRSF004930">
    <property type="entry name" value="Tln_factor_SUA5"/>
    <property type="match status" value="1"/>
</dbReference>
<dbReference type="Proteomes" id="UP001222800">
    <property type="component" value="Chromosome"/>
</dbReference>
<keyword evidence="6 13" id="KW-0808">Transferase</keyword>
<protein>
    <recommendedName>
        <fullName evidence="4 13">Threonylcarbamoyl-AMP synthase</fullName>
        <shortName evidence="13">TC-AMP synthase</shortName>
        <ecNumber evidence="3 13">2.7.7.87</ecNumber>
    </recommendedName>
    <alternativeName>
        <fullName evidence="11 13">L-threonylcarbamoyladenylate synthase</fullName>
    </alternativeName>
</protein>
<name>A0ABY8EH72_9FIRM</name>
<dbReference type="RefSeq" id="WP_277734640.1">
    <property type="nucleotide sequence ID" value="NZ_CP120733.1"/>
</dbReference>
<dbReference type="EMBL" id="CP120733">
    <property type="protein sequence ID" value="WFD12305.1"/>
    <property type="molecule type" value="Genomic_DNA"/>
</dbReference>
<accession>A0ABY8EH72</accession>
<keyword evidence="9 13" id="KW-0547">Nucleotide-binding</keyword>
<evidence type="ECO:0000256" key="3">
    <source>
        <dbReference type="ARBA" id="ARBA00012584"/>
    </source>
</evidence>
<comment type="subcellular location">
    <subcellularLocation>
        <location evidence="1 13">Cytoplasm</location>
    </subcellularLocation>
</comment>
<evidence type="ECO:0000256" key="1">
    <source>
        <dbReference type="ARBA" id="ARBA00004496"/>
    </source>
</evidence>
<gene>
    <name evidence="15" type="ORF">P4S50_00545</name>
</gene>
<evidence type="ECO:0000256" key="8">
    <source>
        <dbReference type="ARBA" id="ARBA00022695"/>
    </source>
</evidence>